<feature type="compositionally biased region" description="Pro residues" evidence="1">
    <location>
        <begin position="480"/>
        <end position="489"/>
    </location>
</feature>
<feature type="compositionally biased region" description="Pro residues" evidence="1">
    <location>
        <begin position="848"/>
        <end position="858"/>
    </location>
</feature>
<feature type="compositionally biased region" description="Basic and acidic residues" evidence="1">
    <location>
        <begin position="668"/>
        <end position="679"/>
    </location>
</feature>
<proteinExistence type="predicted"/>
<feature type="compositionally biased region" description="Low complexity" evidence="1">
    <location>
        <begin position="350"/>
        <end position="361"/>
    </location>
</feature>
<feature type="compositionally biased region" description="Pro residues" evidence="1">
    <location>
        <begin position="362"/>
        <end position="377"/>
    </location>
</feature>
<feature type="compositionally biased region" description="Pro residues" evidence="1">
    <location>
        <begin position="299"/>
        <end position="314"/>
    </location>
</feature>
<gene>
    <name evidence="3" type="ORF">Cvel_13043.t1.CR1</name>
</gene>
<feature type="compositionally biased region" description="Basic and acidic residues" evidence="1">
    <location>
        <begin position="772"/>
        <end position="784"/>
    </location>
</feature>
<evidence type="ECO:0000256" key="2">
    <source>
        <dbReference type="SAM" id="Phobius"/>
    </source>
</evidence>
<dbReference type="EMBL" id="CDMZ01005816">
    <property type="protein sequence ID" value="CUC10861.1"/>
    <property type="molecule type" value="Genomic_DNA"/>
</dbReference>
<feature type="compositionally biased region" description="Pro residues" evidence="1">
    <location>
        <begin position="442"/>
        <end position="451"/>
    </location>
</feature>
<dbReference type="VEuPathDB" id="CryptoDB:Cvel_13043"/>
<feature type="region of interest" description="Disordered" evidence="1">
    <location>
        <begin position="131"/>
        <end position="193"/>
    </location>
</feature>
<feature type="region of interest" description="Disordered" evidence="1">
    <location>
        <begin position="647"/>
        <end position="747"/>
    </location>
</feature>
<keyword evidence="2" id="KW-0812">Transmembrane</keyword>
<name>A0A0K6SB55_9ALVE</name>
<feature type="compositionally biased region" description="Pro residues" evidence="1">
    <location>
        <begin position="339"/>
        <end position="349"/>
    </location>
</feature>
<feature type="compositionally biased region" description="Low complexity" evidence="1">
    <location>
        <begin position="457"/>
        <end position="479"/>
    </location>
</feature>
<feature type="region of interest" description="Disordered" evidence="1">
    <location>
        <begin position="762"/>
        <end position="875"/>
    </location>
</feature>
<feature type="transmembrane region" description="Helical" evidence="2">
    <location>
        <begin position="551"/>
        <end position="575"/>
    </location>
</feature>
<protein>
    <submittedName>
        <fullName evidence="3">Uncharacterized protein</fullName>
    </submittedName>
</protein>
<feature type="compositionally biased region" description="Basic and acidic residues" evidence="1">
    <location>
        <begin position="716"/>
        <end position="736"/>
    </location>
</feature>
<feature type="compositionally biased region" description="Polar residues" evidence="1">
    <location>
        <begin position="526"/>
        <end position="536"/>
    </location>
</feature>
<feature type="compositionally biased region" description="Polar residues" evidence="1">
    <location>
        <begin position="7"/>
        <end position="17"/>
    </location>
</feature>
<evidence type="ECO:0000256" key="1">
    <source>
        <dbReference type="SAM" id="MobiDB-lite"/>
    </source>
</evidence>
<feature type="region of interest" description="Disordered" evidence="1">
    <location>
        <begin position="1"/>
        <end position="27"/>
    </location>
</feature>
<feature type="compositionally biased region" description="Pro residues" evidence="1">
    <location>
        <begin position="613"/>
        <end position="622"/>
    </location>
</feature>
<feature type="transmembrane region" description="Helical" evidence="2">
    <location>
        <begin position="205"/>
        <end position="227"/>
    </location>
</feature>
<feature type="compositionally biased region" description="Polar residues" evidence="1">
    <location>
        <begin position="500"/>
        <end position="513"/>
    </location>
</feature>
<feature type="compositionally biased region" description="Low complexity" evidence="1">
    <location>
        <begin position="808"/>
        <end position="818"/>
    </location>
</feature>
<keyword evidence="2" id="KW-1133">Transmembrane helix</keyword>
<accession>A0A0K6SB55</accession>
<feature type="compositionally biased region" description="Basic and acidic residues" evidence="1">
    <location>
        <begin position="162"/>
        <end position="175"/>
    </location>
</feature>
<keyword evidence="2" id="KW-0472">Membrane</keyword>
<dbReference type="AlphaFoldDB" id="A0A0K6SB55"/>
<reference evidence="3" key="1">
    <citation type="submission" date="2014-11" db="EMBL/GenBank/DDBJ databases">
        <title>Molecular phylogeny of cliff fern family Woodsiaceae with morphological implications.</title>
        <authorList>
            <person name="Shao Y.-Z."/>
            <person name="Wei R."/>
            <person name="Zhang X.-C."/>
        </authorList>
    </citation>
    <scope>NUCLEOTIDE SEQUENCE</scope>
</reference>
<sequence length="875" mass="93294">MTRLPNEGTQEGNNRTSRGPCDDSPKMEMLLPGEVQAAATDFPGTPLTVGGEKGVVKDCDGGAMEERSRLTLYKHALHGAPAPGDFSAGVSSVPLPASAFPAKVRVGWGEGVGASPAEEVEGEMPFVFPQKKSPASLQSPWKQLDADSGNGVGEKTEEEEGAKDGREAEEPREGDSVGIGKSRTRERKGEKDAQIAKMSASWLNLLLFFLSLIALVLLLGFLFNWGVPERPNSGHTLTSGNPNESEKPRGRSRITVPEGEGRANPQMPNGPPIGAGPRIPIPNIPSRDANGGGITLPIHPSPPPPSPGNPPQPPSDSSESNSALPTEIPSQPIVRGTTPNPPSTPPSDPSSPFHQPSSSPSSSPPNNPLTDPTPFPPSSSTEEGETNDGSSGAAATPQPPENLVPSNPTNAPVPPPVSASTPAPETTTITTTTPATATAAVPTPPPIPFPFPVHTLPTTGGSRPPSSSPANRGSLSNPSSRPPPLPVPFHFPDHRHDPKGNSTTNPSRRSSFPDSLRPPRLPFFSNPPTRGRQGTQPDDGPVERSQKLEPLGLAVLIVSLTLLLPAAILLLVLCLRPFLKDFRQWCQSLCSQSRKRNGQKKTPEDQEEKFYAPNPPGPPPLHPELDLRGMPEEESWAIVNQLAMGRDHGGKFGTTATADGFQGSNTQKDGRDKERRRPWTDPSPFFPPPRSIEASSGPSTSDPHDPTPKDSNAAGHLKEEKEKLAEDEIPSERPEDLGISSSPSNRLGGRFEWRLLQIWKKREEQEEENEKDVETADAQRKEQDQQTARDGGEMRKNRNGFGRRLTTSFSSSVSSVGSAMGRGGAFVSRVGRSFMERARSLGRSLRPSPSPALSPGPPGIDEARAGRQETMGEVA</sequence>
<feature type="region of interest" description="Disordered" evidence="1">
    <location>
        <begin position="232"/>
        <end position="544"/>
    </location>
</feature>
<feature type="compositionally biased region" description="Basic and acidic residues" evidence="1">
    <location>
        <begin position="601"/>
        <end position="610"/>
    </location>
</feature>
<feature type="compositionally biased region" description="Polar residues" evidence="1">
    <location>
        <begin position="654"/>
        <end position="667"/>
    </location>
</feature>
<feature type="compositionally biased region" description="Low complexity" evidence="1">
    <location>
        <begin position="418"/>
        <end position="441"/>
    </location>
</feature>
<feature type="compositionally biased region" description="Polar residues" evidence="1">
    <location>
        <begin position="233"/>
        <end position="243"/>
    </location>
</feature>
<evidence type="ECO:0000313" key="3">
    <source>
        <dbReference type="EMBL" id="CUC10861.1"/>
    </source>
</evidence>
<feature type="region of interest" description="Disordered" evidence="1">
    <location>
        <begin position="592"/>
        <end position="627"/>
    </location>
</feature>
<organism evidence="3">
    <name type="scientific">Chromera velia CCMP2878</name>
    <dbReference type="NCBI Taxonomy" id="1169474"/>
    <lineage>
        <taxon>Eukaryota</taxon>
        <taxon>Sar</taxon>
        <taxon>Alveolata</taxon>
        <taxon>Colpodellida</taxon>
        <taxon>Chromeraceae</taxon>
        <taxon>Chromera</taxon>
    </lineage>
</organism>